<dbReference type="RefSeq" id="WP_344733835.1">
    <property type="nucleotide sequence ID" value="NZ_BAAAZH010000017.1"/>
</dbReference>
<evidence type="ECO:0000259" key="4">
    <source>
        <dbReference type="SMART" id="SM00939"/>
    </source>
</evidence>
<name>A0ABP7XKW8_9ACTN</name>
<sequence>MRPLRPLLALAAACTVVVTILPTAEAASAVRSVRTEQPTASHHRSQAWSPRPAQYPGTVVRRDLAIPMSDGVVLRGDLVLPADASGTAVEGRFPVIVTITAYNKTVLASSPLGGGSADYLVRRGYAQLTVDARGTGSSAGQWGAFSAREGQDAVEIMRWAHRQPWSDGRTGMSGPSYMGISQIFAAAGRPPGLKAIFPQVPGADVYRDIVASGGQVDASFMPLWLGLVTGAGVVPPAVTATDPQAGLSTFADHLLGAAGFTLPLIPEALLSGEQAYDGPFYAERSPINVIDRVRVPTLLISGEYDLFQRGTPLLFERLQANGVPTKLIIGPWDHLQASAGTGLADAGHGTLSELQLRWFDHWVQGRPDPTLDDDIAPLTYYEQGSGRWRTAPDWIGRRQRATTFRLSGSATPGTPGGLTTSSADTGTAAIPPIPAAGLCTRSTNQWTAGIPNQSPFPNPCLSDNRLNDLAGVTFDTAPLKRAVSIQGPINARLYTSVTSLGGDGMLSVAVEDVAPDGSVSRLTGGWQVLSFRALDRARSRYLGGRLIQAFHPFTAASKQAVPSGAIVPVDVEVFPTAARIAPGHRLRIAVQAYDTPHLVPTLSDLVNGLGVMTVHTGGDTPSVLTVPTLR</sequence>
<dbReference type="SMART" id="SM00939">
    <property type="entry name" value="PepX_C"/>
    <property type="match status" value="1"/>
</dbReference>
<dbReference type="InterPro" id="IPR013736">
    <property type="entry name" value="Xaa-Pro_dipept_C"/>
</dbReference>
<feature type="signal peptide" evidence="3">
    <location>
        <begin position="1"/>
        <end position="26"/>
    </location>
</feature>
<dbReference type="Gene3D" id="1.10.3020.10">
    <property type="entry name" value="alpha-amino acid ester hydrolase ( Helical cap domain)"/>
    <property type="match status" value="1"/>
</dbReference>
<gene>
    <name evidence="5" type="ORF">GCM10022215_25900</name>
</gene>
<dbReference type="NCBIfam" id="TIGR00976">
    <property type="entry name" value="CocE_NonD"/>
    <property type="match status" value="1"/>
</dbReference>
<keyword evidence="1 5" id="KW-0378">Hydrolase</keyword>
<organism evidence="5 6">
    <name type="scientific">Nocardioides fonticola</name>
    <dbReference type="NCBI Taxonomy" id="450363"/>
    <lineage>
        <taxon>Bacteria</taxon>
        <taxon>Bacillati</taxon>
        <taxon>Actinomycetota</taxon>
        <taxon>Actinomycetes</taxon>
        <taxon>Propionibacteriales</taxon>
        <taxon>Nocardioidaceae</taxon>
        <taxon>Nocardioides</taxon>
    </lineage>
</organism>
<feature type="region of interest" description="Disordered" evidence="2">
    <location>
        <begin position="31"/>
        <end position="53"/>
    </location>
</feature>
<dbReference type="GO" id="GO:0016787">
    <property type="term" value="F:hydrolase activity"/>
    <property type="evidence" value="ECO:0007669"/>
    <property type="project" value="UniProtKB-KW"/>
</dbReference>
<dbReference type="PANTHER" id="PTHR43056">
    <property type="entry name" value="PEPTIDASE S9 PROLYL OLIGOPEPTIDASE"/>
    <property type="match status" value="1"/>
</dbReference>
<dbReference type="Pfam" id="PF08530">
    <property type="entry name" value="PepX_C"/>
    <property type="match status" value="1"/>
</dbReference>
<reference evidence="6" key="1">
    <citation type="journal article" date="2019" name="Int. J. Syst. Evol. Microbiol.">
        <title>The Global Catalogue of Microorganisms (GCM) 10K type strain sequencing project: providing services to taxonomists for standard genome sequencing and annotation.</title>
        <authorList>
            <consortium name="The Broad Institute Genomics Platform"/>
            <consortium name="The Broad Institute Genome Sequencing Center for Infectious Disease"/>
            <person name="Wu L."/>
            <person name="Ma J."/>
        </authorList>
    </citation>
    <scope>NUCLEOTIDE SEQUENCE [LARGE SCALE GENOMIC DNA]</scope>
    <source>
        <strain evidence="6">JCM 16703</strain>
    </source>
</reference>
<dbReference type="InterPro" id="IPR029058">
    <property type="entry name" value="AB_hydrolase_fold"/>
</dbReference>
<keyword evidence="6" id="KW-1185">Reference proteome</keyword>
<comment type="caution">
    <text evidence="5">The sequence shown here is derived from an EMBL/GenBank/DDBJ whole genome shotgun (WGS) entry which is preliminary data.</text>
</comment>
<keyword evidence="3" id="KW-0732">Signal</keyword>
<dbReference type="SUPFAM" id="SSF49785">
    <property type="entry name" value="Galactose-binding domain-like"/>
    <property type="match status" value="1"/>
</dbReference>
<dbReference type="SUPFAM" id="SSF53474">
    <property type="entry name" value="alpha/beta-Hydrolases"/>
    <property type="match status" value="1"/>
</dbReference>
<proteinExistence type="predicted"/>
<dbReference type="EMBL" id="BAAAZH010000017">
    <property type="protein sequence ID" value="GAA4121220.1"/>
    <property type="molecule type" value="Genomic_DNA"/>
</dbReference>
<dbReference type="Proteomes" id="UP001501495">
    <property type="component" value="Unassembled WGS sequence"/>
</dbReference>
<feature type="domain" description="Xaa-Pro dipeptidyl-peptidase C-terminal" evidence="4">
    <location>
        <begin position="356"/>
        <end position="625"/>
    </location>
</feature>
<dbReference type="InterPro" id="IPR008979">
    <property type="entry name" value="Galactose-bd-like_sf"/>
</dbReference>
<evidence type="ECO:0000256" key="2">
    <source>
        <dbReference type="SAM" id="MobiDB-lite"/>
    </source>
</evidence>
<accession>A0ABP7XKW8</accession>
<evidence type="ECO:0000313" key="6">
    <source>
        <dbReference type="Proteomes" id="UP001501495"/>
    </source>
</evidence>
<feature type="chain" id="PRO_5047083982" evidence="3">
    <location>
        <begin position="27"/>
        <end position="630"/>
    </location>
</feature>
<evidence type="ECO:0000313" key="5">
    <source>
        <dbReference type="EMBL" id="GAA4121220.1"/>
    </source>
</evidence>
<dbReference type="InterPro" id="IPR005674">
    <property type="entry name" value="CocE/Ser_esterase"/>
</dbReference>
<evidence type="ECO:0000256" key="1">
    <source>
        <dbReference type="ARBA" id="ARBA00022801"/>
    </source>
</evidence>
<dbReference type="InterPro" id="IPR050585">
    <property type="entry name" value="Xaa-Pro_dipeptidyl-ppase/CocE"/>
</dbReference>
<dbReference type="Gene3D" id="3.40.50.1820">
    <property type="entry name" value="alpha/beta hydrolase"/>
    <property type="match status" value="1"/>
</dbReference>
<protein>
    <submittedName>
        <fullName evidence="5">CocE/NonD family hydrolase</fullName>
    </submittedName>
</protein>
<dbReference type="PANTHER" id="PTHR43056:SF10">
    <property type="entry name" value="COCE_NOND FAMILY, PUTATIVE (AFU_ORTHOLOGUE AFUA_7G00600)-RELATED"/>
    <property type="match status" value="1"/>
</dbReference>
<dbReference type="Gene3D" id="2.60.120.260">
    <property type="entry name" value="Galactose-binding domain-like"/>
    <property type="match status" value="1"/>
</dbReference>
<dbReference type="InterPro" id="IPR000383">
    <property type="entry name" value="Xaa-Pro-like_dom"/>
</dbReference>
<evidence type="ECO:0000256" key="3">
    <source>
        <dbReference type="SAM" id="SignalP"/>
    </source>
</evidence>
<dbReference type="Pfam" id="PF02129">
    <property type="entry name" value="Peptidase_S15"/>
    <property type="match status" value="1"/>
</dbReference>